<dbReference type="Pfam" id="PF12793">
    <property type="entry name" value="SgrR_N"/>
    <property type="match status" value="1"/>
</dbReference>
<proteinExistence type="predicted"/>
<protein>
    <submittedName>
        <fullName evidence="3">ABC-type uncharacterized transport system component</fullName>
    </submittedName>
</protein>
<dbReference type="EMBL" id="LT960612">
    <property type="protein sequence ID" value="SON52628.1"/>
    <property type="molecule type" value="Genomic_DNA"/>
</dbReference>
<evidence type="ECO:0000313" key="3">
    <source>
        <dbReference type="EMBL" id="SON52628.1"/>
    </source>
</evidence>
<dbReference type="OrthoDB" id="5898773at2"/>
<keyword evidence="4" id="KW-1185">Reference proteome</keyword>
<dbReference type="InterPro" id="IPR039424">
    <property type="entry name" value="SBP_5"/>
</dbReference>
<dbReference type="GO" id="GO:1904680">
    <property type="term" value="F:peptide transmembrane transporter activity"/>
    <property type="evidence" value="ECO:0007669"/>
    <property type="project" value="TreeGrafter"/>
</dbReference>
<dbReference type="Proteomes" id="UP000235828">
    <property type="component" value="Chromosome B"/>
</dbReference>
<dbReference type="GO" id="GO:0015833">
    <property type="term" value="P:peptide transport"/>
    <property type="evidence" value="ECO:0007669"/>
    <property type="project" value="TreeGrafter"/>
</dbReference>
<dbReference type="Gene3D" id="3.40.190.10">
    <property type="entry name" value="Periplasmic binding protein-like II"/>
    <property type="match status" value="1"/>
</dbReference>
<dbReference type="InterPro" id="IPR025370">
    <property type="entry name" value="SgrR_HTH_N"/>
</dbReference>
<dbReference type="PANTHER" id="PTHR30290">
    <property type="entry name" value="PERIPLASMIC BINDING COMPONENT OF ABC TRANSPORTER"/>
    <property type="match status" value="1"/>
</dbReference>
<dbReference type="Pfam" id="PF00496">
    <property type="entry name" value="SBP_bac_5"/>
    <property type="match status" value="1"/>
</dbReference>
<gene>
    <name evidence="3" type="ORF">VTAP4600_B1017</name>
</gene>
<evidence type="ECO:0000259" key="2">
    <source>
        <dbReference type="Pfam" id="PF12793"/>
    </source>
</evidence>
<dbReference type="InterPro" id="IPR000914">
    <property type="entry name" value="SBP_5_dom"/>
</dbReference>
<organism evidence="3 4">
    <name type="scientific">Vibrio tapetis subsp. tapetis</name>
    <dbReference type="NCBI Taxonomy" id="1671868"/>
    <lineage>
        <taxon>Bacteria</taxon>
        <taxon>Pseudomonadati</taxon>
        <taxon>Pseudomonadota</taxon>
        <taxon>Gammaproteobacteria</taxon>
        <taxon>Vibrionales</taxon>
        <taxon>Vibrionaceae</taxon>
        <taxon>Vibrio</taxon>
    </lineage>
</organism>
<dbReference type="AlphaFoldDB" id="A0A2N8ZL43"/>
<feature type="domain" description="Transcriptional regulator SgrR N-terminal HTH" evidence="2">
    <location>
        <begin position="12"/>
        <end position="117"/>
    </location>
</feature>
<feature type="domain" description="Solute-binding protein family 5" evidence="1">
    <location>
        <begin position="185"/>
        <end position="309"/>
    </location>
</feature>
<dbReference type="KEGG" id="vta:B1017"/>
<sequence>MTETCLRRLNQLLKKYNQAHIYSTSLDDLECAFSTSRRNTSNILKMLNNLGWIYWKPGIGRGKASTLKITISLHQAVFKTIEKELKSGNFDQIGKLVETYQAVAASALNQAMEQATRSQEERNALIISQYPWVNQLHPAKTYRFSELQVIRSLYDTLLKIDSSGEIRTHLACEYEVVDACIYLWLRPDIRCHDGLILTVEDVIHSLVNIKEEDGPVKGLFNQIEEVSFDASKGAIVIRLERPNPLFVYCLAIANASIYAKRTIDHNDQRCAAIGSGPFSLEHWDNDKLVLTKHQNYFSKRALLQKITLSHQGEELSKHIRYNKQESETESHLIQAFSYLSVNHRQENPVPLGTWQALFNYIEHKRYEFKGHCDLKPTCLVSNEDGHSEHHPVPQLEGHIVLTHPKWTIDYLDKLTQWLIGVIEETGLTISTVELSDASRPQIMREQADLFFVEDLVEQPTEFGFYDWLLTGSAMRFAFNEEALEHHVSNVQHTLSHGDIKSQLEKLLKSLRKNCTVLPLFWGQESVTSAKEVSGIQIGKTGYSDFYKLWIKSN</sequence>
<evidence type="ECO:0000313" key="4">
    <source>
        <dbReference type="Proteomes" id="UP000235828"/>
    </source>
</evidence>
<dbReference type="SUPFAM" id="SSF53850">
    <property type="entry name" value="Periplasmic binding protein-like II"/>
    <property type="match status" value="1"/>
</dbReference>
<accession>A0A2N8ZL43</accession>
<name>A0A2N8ZL43_9VIBR</name>
<dbReference type="RefSeq" id="WP_102524831.1">
    <property type="nucleotide sequence ID" value="NZ_LT960612.1"/>
</dbReference>
<reference evidence="3 4" key="1">
    <citation type="submission" date="2017-10" db="EMBL/GenBank/DDBJ databases">
        <authorList>
            <person name="Banno H."/>
            <person name="Chua N.-H."/>
        </authorList>
    </citation>
    <scope>NUCLEOTIDE SEQUENCE [LARGE SCALE GENOMIC DNA]</scope>
    <source>
        <strain evidence="3">Vibrio tapetis CECT4600</strain>
    </source>
</reference>
<evidence type="ECO:0000259" key="1">
    <source>
        <dbReference type="Pfam" id="PF00496"/>
    </source>
</evidence>